<organism evidence="1 2">
    <name type="scientific">Hypoxylon rubiginosum</name>
    <dbReference type="NCBI Taxonomy" id="110542"/>
    <lineage>
        <taxon>Eukaryota</taxon>
        <taxon>Fungi</taxon>
        <taxon>Dikarya</taxon>
        <taxon>Ascomycota</taxon>
        <taxon>Pezizomycotina</taxon>
        <taxon>Sordariomycetes</taxon>
        <taxon>Xylariomycetidae</taxon>
        <taxon>Xylariales</taxon>
        <taxon>Hypoxylaceae</taxon>
        <taxon>Hypoxylon</taxon>
    </lineage>
</organism>
<accession>A0ACC0DKU4</accession>
<sequence length="282" mass="31029">MAAQGANITIFGRKQDLFDEARTEILAARQVQSQVINAVAGDMSIASSPQLPDVLCCVAGGTPAECGFLVDLEPEIFKRCMTNNYYSSLYPAQAVLKRWIQDDANAEIPPSPKLRKIIFVNSSVSLVLAPGYLAYSSTVPWQTRCGSKSRDTRARSPPTYAVQCIFAHNYITQTFLEEQKMKPDLCKRIEGMTATDVTTLEKHFPHVAKIAPEIVAAVASNDFAITDKRLEPQFLWAGGIGSSPKRGWGVVDSLLALLASLLFPLIRRDIEKKCQGDAFRSE</sequence>
<evidence type="ECO:0000313" key="2">
    <source>
        <dbReference type="Proteomes" id="UP001497680"/>
    </source>
</evidence>
<dbReference type="EMBL" id="MU394281">
    <property type="protein sequence ID" value="KAI6093203.1"/>
    <property type="molecule type" value="Genomic_DNA"/>
</dbReference>
<gene>
    <name evidence="1" type="ORF">F4821DRAFT_253181</name>
</gene>
<protein>
    <submittedName>
        <fullName evidence="1">Uncharacterized protein</fullName>
    </submittedName>
</protein>
<dbReference type="Proteomes" id="UP001497680">
    <property type="component" value="Unassembled WGS sequence"/>
</dbReference>
<evidence type="ECO:0000313" key="1">
    <source>
        <dbReference type="EMBL" id="KAI6093203.1"/>
    </source>
</evidence>
<name>A0ACC0DKU4_9PEZI</name>
<keyword evidence="2" id="KW-1185">Reference proteome</keyword>
<reference evidence="1 2" key="1">
    <citation type="journal article" date="2022" name="New Phytol.">
        <title>Ecological generalism drives hyperdiversity of secondary metabolite gene clusters in xylarialean endophytes.</title>
        <authorList>
            <person name="Franco M.E.E."/>
            <person name="Wisecaver J.H."/>
            <person name="Arnold A.E."/>
            <person name="Ju Y.M."/>
            <person name="Slot J.C."/>
            <person name="Ahrendt S."/>
            <person name="Moore L.P."/>
            <person name="Eastman K.E."/>
            <person name="Scott K."/>
            <person name="Konkel Z."/>
            <person name="Mondo S.J."/>
            <person name="Kuo A."/>
            <person name="Hayes R.D."/>
            <person name="Haridas S."/>
            <person name="Andreopoulos B."/>
            <person name="Riley R."/>
            <person name="LaButti K."/>
            <person name="Pangilinan J."/>
            <person name="Lipzen A."/>
            <person name="Amirebrahimi M."/>
            <person name="Yan J."/>
            <person name="Adam C."/>
            <person name="Keymanesh K."/>
            <person name="Ng V."/>
            <person name="Louie K."/>
            <person name="Northen T."/>
            <person name="Drula E."/>
            <person name="Henrissat B."/>
            <person name="Hsieh H.M."/>
            <person name="Youens-Clark K."/>
            <person name="Lutzoni F."/>
            <person name="Miadlikowska J."/>
            <person name="Eastwood D.C."/>
            <person name="Hamelin R.C."/>
            <person name="Grigoriev I.V."/>
            <person name="U'Ren J.M."/>
        </authorList>
    </citation>
    <scope>NUCLEOTIDE SEQUENCE [LARGE SCALE GENOMIC DNA]</scope>
    <source>
        <strain evidence="1 2">ER1909</strain>
    </source>
</reference>
<comment type="caution">
    <text evidence="1">The sequence shown here is derived from an EMBL/GenBank/DDBJ whole genome shotgun (WGS) entry which is preliminary data.</text>
</comment>
<proteinExistence type="predicted"/>